<dbReference type="PROSITE" id="PS51318">
    <property type="entry name" value="TAT"/>
    <property type="match status" value="1"/>
</dbReference>
<feature type="compositionally biased region" description="Low complexity" evidence="1">
    <location>
        <begin position="35"/>
        <end position="59"/>
    </location>
</feature>
<dbReference type="AlphaFoldDB" id="A0A830GLI8"/>
<dbReference type="Gene3D" id="3.40.50.1820">
    <property type="entry name" value="alpha/beta hydrolase"/>
    <property type="match status" value="1"/>
</dbReference>
<gene>
    <name evidence="2" type="ORF">GCM10009030_20210</name>
</gene>
<reference evidence="2" key="1">
    <citation type="journal article" date="2014" name="Int. J. Syst. Evol. Microbiol.">
        <title>Complete genome sequence of Corynebacterium casei LMG S-19264T (=DSM 44701T), isolated from a smear-ripened cheese.</title>
        <authorList>
            <consortium name="US DOE Joint Genome Institute (JGI-PGF)"/>
            <person name="Walter F."/>
            <person name="Albersmeier A."/>
            <person name="Kalinowski J."/>
            <person name="Ruckert C."/>
        </authorList>
    </citation>
    <scope>NUCLEOTIDE SEQUENCE</scope>
    <source>
        <strain evidence="2">JCM 17820</strain>
    </source>
</reference>
<keyword evidence="3" id="KW-1185">Reference proteome</keyword>
<proteinExistence type="predicted"/>
<reference evidence="2" key="2">
    <citation type="submission" date="2020-09" db="EMBL/GenBank/DDBJ databases">
        <authorList>
            <person name="Sun Q."/>
            <person name="Ohkuma M."/>
        </authorList>
    </citation>
    <scope>NUCLEOTIDE SEQUENCE</scope>
    <source>
        <strain evidence="2">JCM 17820</strain>
    </source>
</reference>
<dbReference type="RefSeq" id="WP_188997061.1">
    <property type="nucleotide sequence ID" value="NZ_BMOU01000003.1"/>
</dbReference>
<dbReference type="Proteomes" id="UP000605784">
    <property type="component" value="Unassembled WGS sequence"/>
</dbReference>
<dbReference type="PROSITE" id="PS51257">
    <property type="entry name" value="PROKAR_LIPOPROTEIN"/>
    <property type="match status" value="1"/>
</dbReference>
<feature type="region of interest" description="Disordered" evidence="1">
    <location>
        <begin position="26"/>
        <end position="67"/>
    </location>
</feature>
<accession>A0A830GLI8</accession>
<dbReference type="InterPro" id="IPR006311">
    <property type="entry name" value="TAT_signal"/>
</dbReference>
<organism evidence="2 3">
    <name type="scientific">Haloarcula pellucida</name>
    <dbReference type="NCBI Taxonomy" id="1427151"/>
    <lineage>
        <taxon>Archaea</taxon>
        <taxon>Methanobacteriati</taxon>
        <taxon>Methanobacteriota</taxon>
        <taxon>Stenosarchaea group</taxon>
        <taxon>Halobacteria</taxon>
        <taxon>Halobacteriales</taxon>
        <taxon>Haloarculaceae</taxon>
        <taxon>Haloarcula</taxon>
    </lineage>
</organism>
<protein>
    <recommendedName>
        <fullName evidence="4">Alpha/beta hydrolase</fullName>
    </recommendedName>
</protein>
<sequence>MDTSPSRRQLLAAAGVALTGVTAGCTRTDASNDAAPTDTQTSTDTTTSPTGAEETTTTGPRDVSFDTSGGETVEGTLYGSGSCGVVLVPQINLDRGSWRPQAERLAANGWLALAIDEGEQRVAAVRAAVEFLRSERDVSTVVLVGASTGGAAVVGAAAERPTRVDGVVTLSGAGGAGRAESLTGQKLFVVSEGDEQRFVDVATELHSDASDPKRLLTVDGAAHGQRLFESEHSEAVWAAMLDLLEDACRR</sequence>
<evidence type="ECO:0008006" key="4">
    <source>
        <dbReference type="Google" id="ProtNLM"/>
    </source>
</evidence>
<comment type="caution">
    <text evidence="2">The sequence shown here is derived from an EMBL/GenBank/DDBJ whole genome shotgun (WGS) entry which is preliminary data.</text>
</comment>
<evidence type="ECO:0000313" key="3">
    <source>
        <dbReference type="Proteomes" id="UP000605784"/>
    </source>
</evidence>
<name>A0A830GLI8_9EURY</name>
<dbReference type="InterPro" id="IPR029058">
    <property type="entry name" value="AB_hydrolase_fold"/>
</dbReference>
<dbReference type="SUPFAM" id="SSF53474">
    <property type="entry name" value="alpha/beta-Hydrolases"/>
    <property type="match status" value="1"/>
</dbReference>
<evidence type="ECO:0000256" key="1">
    <source>
        <dbReference type="SAM" id="MobiDB-lite"/>
    </source>
</evidence>
<evidence type="ECO:0000313" key="2">
    <source>
        <dbReference type="EMBL" id="GGN94139.1"/>
    </source>
</evidence>
<dbReference type="EMBL" id="BMOU01000003">
    <property type="protein sequence ID" value="GGN94139.1"/>
    <property type="molecule type" value="Genomic_DNA"/>
</dbReference>